<proteinExistence type="predicted"/>
<protein>
    <submittedName>
        <fullName evidence="3">TadE-like protein</fullName>
    </submittedName>
</protein>
<dbReference type="Pfam" id="PF07811">
    <property type="entry name" value="TadE"/>
    <property type="match status" value="1"/>
</dbReference>
<evidence type="ECO:0000259" key="2">
    <source>
        <dbReference type="Pfam" id="PF07811"/>
    </source>
</evidence>
<gene>
    <name evidence="3" type="ORF">SAMN04489743_3094</name>
</gene>
<accession>A0A1H2AP05</accession>
<keyword evidence="1" id="KW-1133">Transmembrane helix</keyword>
<evidence type="ECO:0000313" key="4">
    <source>
        <dbReference type="Proteomes" id="UP000198751"/>
    </source>
</evidence>
<keyword evidence="1" id="KW-0812">Transmembrane</keyword>
<feature type="transmembrane region" description="Helical" evidence="1">
    <location>
        <begin position="15"/>
        <end position="35"/>
    </location>
</feature>
<dbReference type="RefSeq" id="WP_091721899.1">
    <property type="nucleotide sequence ID" value="NZ_LT629779.1"/>
</dbReference>
<dbReference type="OrthoDB" id="5190946at2"/>
<feature type="domain" description="TadE-like" evidence="2">
    <location>
        <begin position="14"/>
        <end position="56"/>
    </location>
</feature>
<dbReference type="EMBL" id="LT629779">
    <property type="protein sequence ID" value="SDT47663.1"/>
    <property type="molecule type" value="Genomic_DNA"/>
</dbReference>
<keyword evidence="1" id="KW-0472">Membrane</keyword>
<dbReference type="AlphaFoldDB" id="A0A1H2AP05"/>
<keyword evidence="4" id="KW-1185">Reference proteome</keyword>
<sequence>MKLSPRNQGDGERGAVAVEFALVAPILIALIIAIVEFSNAYNIQVSVTQASREAARTMAITKDATKATAAGKAGAPSINTGLLAFDFSAASCPAATPTPNASVTVTYTGTSLTGFFGSSLVLKGKGSMQCGG</sequence>
<dbReference type="Proteomes" id="UP000198751">
    <property type="component" value="Chromosome I"/>
</dbReference>
<evidence type="ECO:0000256" key="1">
    <source>
        <dbReference type="SAM" id="Phobius"/>
    </source>
</evidence>
<dbReference type="InterPro" id="IPR012495">
    <property type="entry name" value="TadE-like_dom"/>
</dbReference>
<name>A0A1H2AP05_9MICC</name>
<reference evidence="4" key="1">
    <citation type="submission" date="2016-10" db="EMBL/GenBank/DDBJ databases">
        <authorList>
            <person name="Varghese N."/>
            <person name="Submissions S."/>
        </authorList>
    </citation>
    <scope>NUCLEOTIDE SEQUENCE [LARGE SCALE GENOMIC DNA]</scope>
    <source>
        <strain evidence="4">IMMIB L-1606</strain>
    </source>
</reference>
<organism evidence="3 4">
    <name type="scientific">Pseudarthrobacter equi</name>
    <dbReference type="NCBI Taxonomy" id="728066"/>
    <lineage>
        <taxon>Bacteria</taxon>
        <taxon>Bacillati</taxon>
        <taxon>Actinomycetota</taxon>
        <taxon>Actinomycetes</taxon>
        <taxon>Micrococcales</taxon>
        <taxon>Micrococcaceae</taxon>
        <taxon>Pseudarthrobacter</taxon>
    </lineage>
</organism>
<evidence type="ECO:0000313" key="3">
    <source>
        <dbReference type="EMBL" id="SDT47663.1"/>
    </source>
</evidence>